<dbReference type="Pfam" id="PF07929">
    <property type="entry name" value="PRiA4_ORF3"/>
    <property type="match status" value="1"/>
</dbReference>
<evidence type="ECO:0000313" key="3">
    <source>
        <dbReference type="Proteomes" id="UP000050326"/>
    </source>
</evidence>
<sequence>MKNIIRVNKDGITPVYLHLELKDEYLTEDQERMLKRYGESLGGETICRDILIPSDMPLHNLHYAIQKLYGWQNSHLRCFRLPEEVYQKLTGGTVKGWADLVGILPRSAGKRVCFTGRDCLCK</sequence>
<dbReference type="PATRIC" id="fig|36849.3.peg.2076"/>
<dbReference type="InterPro" id="IPR012912">
    <property type="entry name" value="Plasmid_pRiA4b_Orf3-like"/>
</dbReference>
<dbReference type="Proteomes" id="UP000050326">
    <property type="component" value="Unassembled WGS sequence"/>
</dbReference>
<dbReference type="EMBL" id="LKET01000030">
    <property type="protein sequence ID" value="KPU44471.1"/>
    <property type="molecule type" value="Genomic_DNA"/>
</dbReference>
<dbReference type="AlphaFoldDB" id="A0A0P8YXJ0"/>
<dbReference type="Gene3D" id="3.10.290.30">
    <property type="entry name" value="MM3350-like"/>
    <property type="match status" value="1"/>
</dbReference>
<organism evidence="2 3">
    <name type="scientific">Oxobacter pfennigii</name>
    <dbReference type="NCBI Taxonomy" id="36849"/>
    <lineage>
        <taxon>Bacteria</taxon>
        <taxon>Bacillati</taxon>
        <taxon>Bacillota</taxon>
        <taxon>Clostridia</taxon>
        <taxon>Eubacteriales</taxon>
        <taxon>Clostridiaceae</taxon>
        <taxon>Oxobacter</taxon>
    </lineage>
</organism>
<accession>A0A0P8YXJ0</accession>
<dbReference type="RefSeq" id="WP_054875020.1">
    <property type="nucleotide sequence ID" value="NZ_LKET01000030.1"/>
</dbReference>
<dbReference type="InterPro" id="IPR024047">
    <property type="entry name" value="MM3350-like_sf"/>
</dbReference>
<feature type="domain" description="Plasmid pRiA4b Orf3-like" evidence="1">
    <location>
        <begin position="44"/>
        <end position="88"/>
    </location>
</feature>
<evidence type="ECO:0000313" key="2">
    <source>
        <dbReference type="EMBL" id="KPU44471.1"/>
    </source>
</evidence>
<comment type="caution">
    <text evidence="2">The sequence shown here is derived from an EMBL/GenBank/DDBJ whole genome shotgun (WGS) entry which is preliminary data.</text>
</comment>
<protein>
    <submittedName>
        <fullName evidence="2">Plasmid pRiA4b ORF-3-like protein</fullName>
    </submittedName>
</protein>
<dbReference type="SUPFAM" id="SSF159941">
    <property type="entry name" value="MM3350-like"/>
    <property type="match status" value="1"/>
</dbReference>
<gene>
    <name evidence="2" type="ORF">OXPF_19650</name>
</gene>
<name>A0A0P8YXJ0_9CLOT</name>
<reference evidence="2 3" key="1">
    <citation type="submission" date="2015-09" db="EMBL/GenBank/DDBJ databases">
        <title>Genome sequence of Oxobacter pfennigii DSM 3222.</title>
        <authorList>
            <person name="Poehlein A."/>
            <person name="Bengelsdorf F.R."/>
            <person name="Schiel-Bengelsdorf B."/>
            <person name="Duerre P."/>
            <person name="Daniel R."/>
        </authorList>
    </citation>
    <scope>NUCLEOTIDE SEQUENCE [LARGE SCALE GENOMIC DNA]</scope>
    <source>
        <strain evidence="2 3">DSM 3222</strain>
    </source>
</reference>
<keyword evidence="3" id="KW-1185">Reference proteome</keyword>
<dbReference type="STRING" id="36849.OXPF_19650"/>
<dbReference type="OrthoDB" id="9801392at2"/>
<proteinExistence type="predicted"/>
<evidence type="ECO:0000259" key="1">
    <source>
        <dbReference type="Pfam" id="PF07929"/>
    </source>
</evidence>